<keyword evidence="7" id="KW-0234">DNA repair</keyword>
<evidence type="ECO:0000256" key="7">
    <source>
        <dbReference type="ARBA" id="ARBA00023204"/>
    </source>
</evidence>
<dbReference type="GO" id="GO:0006281">
    <property type="term" value="P:DNA repair"/>
    <property type="evidence" value="ECO:0007669"/>
    <property type="project" value="UniProtKB-KW"/>
</dbReference>
<dbReference type="EMBL" id="MEKH01000006">
    <property type="protein sequence ID" value="ODO06888.1"/>
    <property type="molecule type" value="Genomic_DNA"/>
</dbReference>
<dbReference type="Proteomes" id="UP000095149">
    <property type="component" value="Unassembled WGS sequence"/>
</dbReference>
<gene>
    <name evidence="9" type="ORF">I350_04248</name>
</gene>
<dbReference type="OrthoDB" id="47785at2759"/>
<evidence type="ECO:0000256" key="4">
    <source>
        <dbReference type="ARBA" id="ARBA00022763"/>
    </source>
</evidence>
<comment type="subcellular location">
    <subcellularLocation>
        <location evidence="1">Nucleus</location>
    </subcellularLocation>
</comment>
<name>A0A1E3K158_9TREE</name>
<organism evidence="9 10">
    <name type="scientific">Cryptococcus amylolentus CBS 6273</name>
    <dbReference type="NCBI Taxonomy" id="1296118"/>
    <lineage>
        <taxon>Eukaryota</taxon>
        <taxon>Fungi</taxon>
        <taxon>Dikarya</taxon>
        <taxon>Basidiomycota</taxon>
        <taxon>Agaricomycotina</taxon>
        <taxon>Tremellomycetes</taxon>
        <taxon>Tremellales</taxon>
        <taxon>Cryptococcaceae</taxon>
        <taxon>Cryptococcus</taxon>
    </lineage>
</organism>
<dbReference type="Gene3D" id="3.30.870.10">
    <property type="entry name" value="Endonuclease Chain A"/>
    <property type="match status" value="1"/>
</dbReference>
<dbReference type="InterPro" id="IPR010347">
    <property type="entry name" value="Tdp1"/>
</dbReference>
<evidence type="ECO:0000256" key="6">
    <source>
        <dbReference type="ARBA" id="ARBA00022839"/>
    </source>
</evidence>
<evidence type="ECO:0000256" key="2">
    <source>
        <dbReference type="ARBA" id="ARBA00010205"/>
    </source>
</evidence>
<dbReference type="GO" id="GO:0003690">
    <property type="term" value="F:double-stranded DNA binding"/>
    <property type="evidence" value="ECO:0007669"/>
    <property type="project" value="TreeGrafter"/>
</dbReference>
<dbReference type="Pfam" id="PF06087">
    <property type="entry name" value="Tyr-DNA_phospho"/>
    <property type="match status" value="1"/>
</dbReference>
<reference evidence="9 10" key="1">
    <citation type="submission" date="2016-06" db="EMBL/GenBank/DDBJ databases">
        <title>Evolution of pathogenesis and genome organization in the Tremellales.</title>
        <authorList>
            <person name="Cuomo C."/>
            <person name="Litvintseva A."/>
            <person name="Heitman J."/>
            <person name="Chen Y."/>
            <person name="Sun S."/>
            <person name="Springer D."/>
            <person name="Dromer F."/>
            <person name="Young S."/>
            <person name="Zeng Q."/>
            <person name="Chapman S."/>
            <person name="Gujja S."/>
            <person name="Saif S."/>
            <person name="Birren B."/>
        </authorList>
    </citation>
    <scope>NUCLEOTIDE SEQUENCE [LARGE SCALE GENOMIC DNA]</scope>
    <source>
        <strain evidence="9 10">CBS 6273</strain>
    </source>
</reference>
<evidence type="ECO:0000313" key="9">
    <source>
        <dbReference type="EMBL" id="ODO06888.1"/>
    </source>
</evidence>
<comment type="caution">
    <text evidence="9">The sequence shown here is derived from an EMBL/GenBank/DDBJ whole genome shotgun (WGS) entry which is preliminary data.</text>
</comment>
<dbReference type="PANTHER" id="PTHR12415:SF0">
    <property type="entry name" value="TYROSYL-DNA PHOSPHODIESTERASE 1"/>
    <property type="match status" value="1"/>
</dbReference>
<dbReference type="GO" id="GO:0017005">
    <property type="term" value="F:3'-tyrosyl-DNA phosphodiesterase activity"/>
    <property type="evidence" value="ECO:0007669"/>
    <property type="project" value="TreeGrafter"/>
</dbReference>
<dbReference type="GO" id="GO:0005634">
    <property type="term" value="C:nucleus"/>
    <property type="evidence" value="ECO:0007669"/>
    <property type="project" value="UniProtKB-SubCell"/>
</dbReference>
<evidence type="ECO:0000256" key="3">
    <source>
        <dbReference type="ARBA" id="ARBA00022722"/>
    </source>
</evidence>
<protein>
    <submittedName>
        <fullName evidence="9">Uncharacterized protein</fullName>
    </submittedName>
</protein>
<proteinExistence type="inferred from homology"/>
<accession>A0A1E3K158</accession>
<dbReference type="SUPFAM" id="SSF56024">
    <property type="entry name" value="Phospholipase D/nuclease"/>
    <property type="match status" value="1"/>
</dbReference>
<evidence type="ECO:0000313" key="10">
    <source>
        <dbReference type="Proteomes" id="UP000095149"/>
    </source>
</evidence>
<evidence type="ECO:0000256" key="1">
    <source>
        <dbReference type="ARBA" id="ARBA00004123"/>
    </source>
</evidence>
<evidence type="ECO:0000256" key="5">
    <source>
        <dbReference type="ARBA" id="ARBA00022801"/>
    </source>
</evidence>
<dbReference type="GO" id="GO:0004527">
    <property type="term" value="F:exonuclease activity"/>
    <property type="evidence" value="ECO:0007669"/>
    <property type="project" value="UniProtKB-KW"/>
</dbReference>
<keyword evidence="4" id="KW-0227">DNA damage</keyword>
<dbReference type="AlphaFoldDB" id="A0A1E3K158"/>
<comment type="similarity">
    <text evidence="2">Belongs to the tyrosyl-DNA phosphodiesterase family.</text>
</comment>
<dbReference type="PANTHER" id="PTHR12415">
    <property type="entry name" value="TYROSYL-DNA PHOSPHODIESTERASE 1"/>
    <property type="match status" value="1"/>
</dbReference>
<keyword evidence="5" id="KW-0378">Hydrolase</keyword>
<keyword evidence="8" id="KW-0539">Nucleus</keyword>
<evidence type="ECO:0000256" key="8">
    <source>
        <dbReference type="ARBA" id="ARBA00023242"/>
    </source>
</evidence>
<keyword evidence="3" id="KW-0540">Nuclease</keyword>
<keyword evidence="6" id="KW-0269">Exonuclease</keyword>
<dbReference type="GO" id="GO:0003697">
    <property type="term" value="F:single-stranded DNA binding"/>
    <property type="evidence" value="ECO:0007669"/>
    <property type="project" value="TreeGrafter"/>
</dbReference>
<sequence>MLDLNQLVKDRRTASITDKAIQECDLNWELPARPTHDNKKRGKQVRAEQKELHMASQTWARQEPGPCEPITRLVWPKDADLNDKRHPFQTGGPFPEDDAGEYYLDGEMRRNVLGGESDSQHSTWTLGSIIGKHSKVDNILVFAEGKEDLDWAFEAGIMPPPHEVLTVICQPSFLDTTIIANGVESVTSSRKRNKKVVGGLMNMAFTWLTFVQDFLPNIPGAEGSSVFGEDLVTQFDMVFETTSFYQTINKTPLSKYLEGWDDFNYASESSFTAALKLYDLSRVKFKVIVSIPGVHHGVSSERVGSGRLQRVLEEEGWMPREESRLTMAYKLELGQISTRLAQELLRQVRRSEQEDVPPDFHLRILYPTEKSIPEGHTIAELCFMCGCFGFNHVTRPLFRDVKPKRPNLINAKTISAPFEDITPVDILPSGSSAPTRPPGSASGWMYVGTHSLYASDWGIYWQKAMGGGIKQTRAKIFNFDLGIVFPLPSNPKVAAYQAQNVVPFWLPGDEYGEDDIPFDIGHVNMLDG</sequence>